<feature type="compositionally biased region" description="Basic and acidic residues" evidence="1">
    <location>
        <begin position="62"/>
        <end position="74"/>
    </location>
</feature>
<evidence type="ECO:0000313" key="3">
    <source>
        <dbReference type="Proteomes" id="UP001590950"/>
    </source>
</evidence>
<keyword evidence="3" id="KW-1185">Reference proteome</keyword>
<proteinExistence type="predicted"/>
<organism evidence="2 3">
    <name type="scientific">Stereocaulon virgatum</name>
    <dbReference type="NCBI Taxonomy" id="373712"/>
    <lineage>
        <taxon>Eukaryota</taxon>
        <taxon>Fungi</taxon>
        <taxon>Dikarya</taxon>
        <taxon>Ascomycota</taxon>
        <taxon>Pezizomycotina</taxon>
        <taxon>Lecanoromycetes</taxon>
        <taxon>OSLEUM clade</taxon>
        <taxon>Lecanoromycetidae</taxon>
        <taxon>Lecanorales</taxon>
        <taxon>Lecanorineae</taxon>
        <taxon>Stereocaulaceae</taxon>
        <taxon>Stereocaulon</taxon>
    </lineage>
</organism>
<sequence>MQKIRQFRQETVSWAVMERSSSDSGGVKESGEAEESRVQGQAMSVPGEKAGNAAAGKAREKHIREKDDTLHNRK</sequence>
<gene>
    <name evidence="2" type="ORF">N7G274_000079</name>
</gene>
<accession>A0ABR4ASS3</accession>
<dbReference type="Proteomes" id="UP001590950">
    <property type="component" value="Unassembled WGS sequence"/>
</dbReference>
<dbReference type="EMBL" id="JBEFKJ010000001">
    <property type="protein sequence ID" value="KAL2048168.1"/>
    <property type="molecule type" value="Genomic_DNA"/>
</dbReference>
<protein>
    <submittedName>
        <fullName evidence="2">Uncharacterized protein</fullName>
    </submittedName>
</protein>
<reference evidence="2 3" key="1">
    <citation type="submission" date="2024-09" db="EMBL/GenBank/DDBJ databases">
        <title>Rethinking Asexuality: The Enigmatic Case of Functional Sexual Genes in Lepraria (Stereocaulaceae).</title>
        <authorList>
            <person name="Doellman M."/>
            <person name="Sun Y."/>
            <person name="Barcenas-Pena A."/>
            <person name="Lumbsch H.T."/>
            <person name="Grewe F."/>
        </authorList>
    </citation>
    <scope>NUCLEOTIDE SEQUENCE [LARGE SCALE GENOMIC DNA]</scope>
    <source>
        <strain evidence="2 3">Mercado 3170</strain>
    </source>
</reference>
<comment type="caution">
    <text evidence="2">The sequence shown here is derived from an EMBL/GenBank/DDBJ whole genome shotgun (WGS) entry which is preliminary data.</text>
</comment>
<evidence type="ECO:0000313" key="2">
    <source>
        <dbReference type="EMBL" id="KAL2048168.1"/>
    </source>
</evidence>
<feature type="compositionally biased region" description="Low complexity" evidence="1">
    <location>
        <begin position="47"/>
        <end position="56"/>
    </location>
</feature>
<feature type="region of interest" description="Disordered" evidence="1">
    <location>
        <begin position="1"/>
        <end position="74"/>
    </location>
</feature>
<name>A0ABR4ASS3_9LECA</name>
<evidence type="ECO:0000256" key="1">
    <source>
        <dbReference type="SAM" id="MobiDB-lite"/>
    </source>
</evidence>